<accession>A0A811Y0X2</accession>
<gene>
    <name evidence="11" type="ORF">NYPRO_LOCUS4125</name>
</gene>
<dbReference type="Pfam" id="PF07114">
    <property type="entry name" value="TMEM126"/>
    <property type="match status" value="1"/>
</dbReference>
<evidence type="ECO:0000256" key="1">
    <source>
        <dbReference type="ARBA" id="ARBA00004448"/>
    </source>
</evidence>
<keyword evidence="4" id="KW-1133">Transmembrane helix</keyword>
<evidence type="ECO:0000256" key="4">
    <source>
        <dbReference type="ARBA" id="ARBA00022989"/>
    </source>
</evidence>
<evidence type="ECO:0000256" key="7">
    <source>
        <dbReference type="ARBA" id="ARBA00038018"/>
    </source>
</evidence>
<name>A0A811Y0X2_NYCPR</name>
<evidence type="ECO:0000313" key="11">
    <source>
        <dbReference type="EMBL" id="CAD7671330.1"/>
    </source>
</evidence>
<evidence type="ECO:0000256" key="2">
    <source>
        <dbReference type="ARBA" id="ARBA00022692"/>
    </source>
</evidence>
<evidence type="ECO:0000313" key="12">
    <source>
        <dbReference type="Proteomes" id="UP000645828"/>
    </source>
</evidence>
<dbReference type="GO" id="GO:0005743">
    <property type="term" value="C:mitochondrial inner membrane"/>
    <property type="evidence" value="ECO:0007669"/>
    <property type="project" value="UniProtKB-SubCell"/>
</dbReference>
<comment type="subcellular location">
    <subcellularLocation>
        <location evidence="1">Mitochondrion inner membrane</location>
        <topology evidence="1">Multi-pass membrane protein</topology>
    </subcellularLocation>
</comment>
<evidence type="ECO:0000256" key="8">
    <source>
        <dbReference type="ARBA" id="ARBA00039469"/>
    </source>
</evidence>
<dbReference type="AlphaFoldDB" id="A0A811Y0X2"/>
<organism evidence="11 12">
    <name type="scientific">Nyctereutes procyonoides</name>
    <name type="common">Raccoon dog</name>
    <name type="synonym">Canis procyonoides</name>
    <dbReference type="NCBI Taxonomy" id="34880"/>
    <lineage>
        <taxon>Eukaryota</taxon>
        <taxon>Metazoa</taxon>
        <taxon>Chordata</taxon>
        <taxon>Craniata</taxon>
        <taxon>Vertebrata</taxon>
        <taxon>Euteleostomi</taxon>
        <taxon>Mammalia</taxon>
        <taxon>Eutheria</taxon>
        <taxon>Laurasiatheria</taxon>
        <taxon>Carnivora</taxon>
        <taxon>Caniformia</taxon>
        <taxon>Canidae</taxon>
        <taxon>Nyctereutes</taxon>
    </lineage>
</organism>
<keyword evidence="5" id="KW-0496">Mitochondrion</keyword>
<dbReference type="PANTHER" id="PTHR16296:SF4">
    <property type="entry name" value="TRANSMEMBRANE PROTEIN 126A"/>
    <property type="match status" value="1"/>
</dbReference>
<dbReference type="GO" id="GO:0032981">
    <property type="term" value="P:mitochondrial respiratory chain complex I assembly"/>
    <property type="evidence" value="ECO:0007669"/>
    <property type="project" value="TreeGrafter"/>
</dbReference>
<sequence>MAVIPVLTVHTSYKGLVRLPLNISDLNYKTCTITQGELVGLVFSGLHPVFLAIPVKGGLTKDVISHFTPDCVSSYLGSRQYKLIIKAIQLPEPSLEIQ</sequence>
<keyword evidence="6" id="KW-0472">Membrane</keyword>
<evidence type="ECO:0000256" key="3">
    <source>
        <dbReference type="ARBA" id="ARBA00022792"/>
    </source>
</evidence>
<evidence type="ECO:0000256" key="6">
    <source>
        <dbReference type="ARBA" id="ARBA00023136"/>
    </source>
</evidence>
<evidence type="ECO:0000256" key="5">
    <source>
        <dbReference type="ARBA" id="ARBA00023128"/>
    </source>
</evidence>
<keyword evidence="3" id="KW-0999">Mitochondrion inner membrane</keyword>
<keyword evidence="2" id="KW-0812">Transmembrane</keyword>
<comment type="similarity">
    <text evidence="7">Belongs to the TMEM126 family.</text>
</comment>
<evidence type="ECO:0000256" key="10">
    <source>
        <dbReference type="ARBA" id="ARBA00045919"/>
    </source>
</evidence>
<keyword evidence="12" id="KW-1185">Reference proteome</keyword>
<dbReference type="InterPro" id="IPR009801">
    <property type="entry name" value="TMEM126"/>
</dbReference>
<dbReference type="PANTHER" id="PTHR16296">
    <property type="entry name" value="UNCHARACTERIZED HYPOTHALAMUS PROTEIN HT007"/>
    <property type="match status" value="1"/>
</dbReference>
<dbReference type="Proteomes" id="UP000645828">
    <property type="component" value="Unassembled WGS sequence"/>
</dbReference>
<comment type="subunit">
    <text evidence="9">Interacts with OXA1L; promoting cotranslational quality control in mitochondria.</text>
</comment>
<comment type="caution">
    <text evidence="11">The sequence shown here is derived from an EMBL/GenBank/DDBJ whole genome shotgun (WGS) entry which is preliminary data.</text>
</comment>
<protein>
    <recommendedName>
        <fullName evidence="8">Transmembrane protein 126A</fullName>
    </recommendedName>
</protein>
<evidence type="ECO:0000256" key="9">
    <source>
        <dbReference type="ARBA" id="ARBA00044764"/>
    </source>
</evidence>
<dbReference type="EMBL" id="CAJHUB010000662">
    <property type="protein sequence ID" value="CAD7671330.1"/>
    <property type="molecule type" value="Genomic_DNA"/>
</dbReference>
<comment type="function">
    <text evidence="10">Protein required for the cotranslational protein quality control in the inner membrane of the mitochondria. Associates with newly synthesized polypeptides and may act as a chaperone that cooperates with OXA1L for the insertion of newly synthesized mitochondrial proteins into the inner membrane. Required for the assembly of the ND4 module of mitochondrial complex I.</text>
</comment>
<proteinExistence type="inferred from homology"/>
<reference evidence="11" key="1">
    <citation type="submission" date="2020-12" db="EMBL/GenBank/DDBJ databases">
        <authorList>
            <consortium name="Molecular Ecology Group"/>
        </authorList>
    </citation>
    <scope>NUCLEOTIDE SEQUENCE</scope>
    <source>
        <strain evidence="11">TBG_1078</strain>
    </source>
</reference>